<evidence type="ECO:0000313" key="1">
    <source>
        <dbReference type="EMBL" id="GME93939.1"/>
    </source>
</evidence>
<sequence length="94" mass="10739">MEKNIKELTENSQKLELKIQQLEMENRLLRNLVVEKGAQRDSEELERLKKRAKISIEQEDSSNSTENSNSSSFPTTTTNESVVNGDDIAVKKED</sequence>
<evidence type="ECO:0000313" key="2">
    <source>
        <dbReference type="Proteomes" id="UP001165101"/>
    </source>
</evidence>
<proteinExistence type="predicted"/>
<dbReference type="Proteomes" id="UP001165101">
    <property type="component" value="Unassembled WGS sequence"/>
</dbReference>
<comment type="caution">
    <text evidence="1">The sequence shown here is derived from an EMBL/GenBank/DDBJ whole genome shotgun (WGS) entry which is preliminary data.</text>
</comment>
<keyword evidence="2" id="KW-1185">Reference proteome</keyword>
<name>A0ACB5TS46_CANBO</name>
<gene>
    <name evidence="1" type="ORF">Cboi01_000332700</name>
</gene>
<protein>
    <submittedName>
        <fullName evidence="1">Unnamed protein product</fullName>
    </submittedName>
</protein>
<dbReference type="EMBL" id="BSXV01001789">
    <property type="protein sequence ID" value="GME93939.1"/>
    <property type="molecule type" value="Genomic_DNA"/>
</dbReference>
<accession>A0ACB5TS46</accession>
<reference evidence="1" key="1">
    <citation type="submission" date="2023-04" db="EMBL/GenBank/DDBJ databases">
        <title>Candida boidinii NBRC 1967.</title>
        <authorList>
            <person name="Ichikawa N."/>
            <person name="Sato H."/>
            <person name="Tonouchi N."/>
        </authorList>
    </citation>
    <scope>NUCLEOTIDE SEQUENCE</scope>
    <source>
        <strain evidence="1">NBRC 1967</strain>
    </source>
</reference>
<organism evidence="1 2">
    <name type="scientific">Candida boidinii</name>
    <name type="common">Yeast</name>
    <dbReference type="NCBI Taxonomy" id="5477"/>
    <lineage>
        <taxon>Eukaryota</taxon>
        <taxon>Fungi</taxon>
        <taxon>Dikarya</taxon>
        <taxon>Ascomycota</taxon>
        <taxon>Saccharomycotina</taxon>
        <taxon>Pichiomycetes</taxon>
        <taxon>Pichiales</taxon>
        <taxon>Pichiaceae</taxon>
        <taxon>Ogataea</taxon>
        <taxon>Ogataea/Candida clade</taxon>
    </lineage>
</organism>